<sequence length="475" mass="55464">VIFETRNQLDQTDSHIGTDGLACENRFPKESTIKKRKIEMMPLCIIQDNQSNIQDDNQCHDIQDTVQINQSDITPLALEYEALLCIIKSNDGPFPIINKSSLYVRNEYKDIYHLLIYNSLLITRHKFIITGTSGIEYLNHNSIWHLVDSVLTPEDVEAKTVIALSPRSIKRDEFQEFDKIIVKRFYMGPWSLEELLICQEHVFPAVPIDIMMELYNKAGGIPRYIFQRMEEAMKYHDPKTILGKEEILRLSFKRISDAILEISDFSDILKFFNEKTEKAHAWDDLLEKIQTHKSYPSVRGIMLELYVIHLFSCGDRCFEMRKLEEYNGKTNECTTDTKIYTIIPQPKIEYILTPNELLNHEEYKIILPSKSNFGAADLFITPNDIFQVTVSQRHPIKQAELSNLVTNMPARTKDKNAKIWFFFVVPDDIYSTFKYQDIIIRDNDTKTFRKVKSINPILNNLEQWVLKIDMKPNSC</sequence>
<comment type="caution">
    <text evidence="1">The sequence shown here is derived from an EMBL/GenBank/DDBJ whole genome shotgun (WGS) entry which is preliminary data.</text>
</comment>
<dbReference type="InterPro" id="IPR052980">
    <property type="entry name" value="Crinkler_effector"/>
</dbReference>
<dbReference type="AlphaFoldDB" id="A0A9N9D902"/>
<keyword evidence="2" id="KW-1185">Reference proteome</keyword>
<dbReference type="PANTHER" id="PTHR33129">
    <property type="entry name" value="PROTEIN KINASE DOMAIN-CONTAINING PROTEIN-RELATED"/>
    <property type="match status" value="1"/>
</dbReference>
<dbReference type="EMBL" id="CAJVQA010005960">
    <property type="protein sequence ID" value="CAG8631314.1"/>
    <property type="molecule type" value="Genomic_DNA"/>
</dbReference>
<name>A0A9N9D902_9GLOM</name>
<evidence type="ECO:0000313" key="2">
    <source>
        <dbReference type="Proteomes" id="UP000789759"/>
    </source>
</evidence>
<feature type="non-terminal residue" evidence="1">
    <location>
        <position position="475"/>
    </location>
</feature>
<dbReference type="Proteomes" id="UP000789759">
    <property type="component" value="Unassembled WGS sequence"/>
</dbReference>
<organism evidence="1 2">
    <name type="scientific">Cetraspora pellucida</name>
    <dbReference type="NCBI Taxonomy" id="1433469"/>
    <lineage>
        <taxon>Eukaryota</taxon>
        <taxon>Fungi</taxon>
        <taxon>Fungi incertae sedis</taxon>
        <taxon>Mucoromycota</taxon>
        <taxon>Glomeromycotina</taxon>
        <taxon>Glomeromycetes</taxon>
        <taxon>Diversisporales</taxon>
        <taxon>Gigasporaceae</taxon>
        <taxon>Cetraspora</taxon>
    </lineage>
</organism>
<gene>
    <name evidence="1" type="ORF">CPELLU_LOCUS8401</name>
</gene>
<dbReference type="OrthoDB" id="19861at2759"/>
<protein>
    <submittedName>
        <fullName evidence="1">442_t:CDS:1</fullName>
    </submittedName>
</protein>
<reference evidence="1" key="1">
    <citation type="submission" date="2021-06" db="EMBL/GenBank/DDBJ databases">
        <authorList>
            <person name="Kallberg Y."/>
            <person name="Tangrot J."/>
            <person name="Rosling A."/>
        </authorList>
    </citation>
    <scope>NUCLEOTIDE SEQUENCE</scope>
    <source>
        <strain evidence="1">FL966</strain>
    </source>
</reference>
<proteinExistence type="predicted"/>
<accession>A0A9N9D902</accession>
<evidence type="ECO:0000313" key="1">
    <source>
        <dbReference type="EMBL" id="CAG8631314.1"/>
    </source>
</evidence>
<dbReference type="PANTHER" id="PTHR33129:SF1">
    <property type="entry name" value="ATP-BINDING PROTEIN"/>
    <property type="match status" value="1"/>
</dbReference>